<organism evidence="1 2">
    <name type="scientific">Phaeosphaeria nodorum (strain SN15 / ATCC MYA-4574 / FGSC 10173)</name>
    <name type="common">Glume blotch fungus</name>
    <name type="synonym">Parastagonospora nodorum</name>
    <dbReference type="NCBI Taxonomy" id="321614"/>
    <lineage>
        <taxon>Eukaryota</taxon>
        <taxon>Fungi</taxon>
        <taxon>Dikarya</taxon>
        <taxon>Ascomycota</taxon>
        <taxon>Pezizomycotina</taxon>
        <taxon>Dothideomycetes</taxon>
        <taxon>Pleosporomycetidae</taxon>
        <taxon>Pleosporales</taxon>
        <taxon>Pleosporineae</taxon>
        <taxon>Phaeosphaeriaceae</taxon>
        <taxon>Parastagonospora</taxon>
    </lineage>
</organism>
<proteinExistence type="predicted"/>
<dbReference type="EMBL" id="CP069031">
    <property type="protein sequence ID" value="QRC99088.1"/>
    <property type="molecule type" value="Genomic_DNA"/>
</dbReference>
<dbReference type="VEuPathDB" id="FungiDB:JI435_436650"/>
<evidence type="ECO:0000313" key="2">
    <source>
        <dbReference type="Proteomes" id="UP000663193"/>
    </source>
</evidence>
<sequence length="107" mass="12073">MMTFQNLLEKACQSELYPNQSIDLPLAYVPFLPPAYSDMGARFSTTQYNIKGWLVSPNVLVSHKHALHKLLGRASFLNGWSASRNNFRTHRHIPNTRDAAMDSIPAS</sequence>
<reference evidence="2" key="1">
    <citation type="journal article" date="2021" name="BMC Genomics">
        <title>Chromosome-level genome assembly and manually-curated proteome of model necrotroph Parastagonospora nodorum Sn15 reveals a genome-wide trove of candidate effector homologs, and redundancy of virulence-related functions within an accessory chromosome.</title>
        <authorList>
            <person name="Bertazzoni S."/>
            <person name="Jones D.A.B."/>
            <person name="Phan H.T."/>
            <person name="Tan K.-C."/>
            <person name="Hane J.K."/>
        </authorList>
    </citation>
    <scope>NUCLEOTIDE SEQUENCE [LARGE SCALE GENOMIC DNA]</scope>
    <source>
        <strain evidence="2">SN15 / ATCC MYA-4574 / FGSC 10173)</strain>
    </source>
</reference>
<name>A0A7U2I273_PHANO</name>
<gene>
    <name evidence="1" type="ORF">JI435_436650</name>
</gene>
<accession>A0A7U2I273</accession>
<dbReference type="Proteomes" id="UP000663193">
    <property type="component" value="Chromosome 9"/>
</dbReference>
<dbReference type="AlphaFoldDB" id="A0A7U2I273"/>
<protein>
    <submittedName>
        <fullName evidence="1">Uncharacterized protein</fullName>
    </submittedName>
</protein>
<keyword evidence="2" id="KW-1185">Reference proteome</keyword>
<evidence type="ECO:0000313" key="1">
    <source>
        <dbReference type="EMBL" id="QRC99088.1"/>
    </source>
</evidence>